<dbReference type="InterPro" id="IPR050922">
    <property type="entry name" value="LytR/CpsA/Psr_CW_biosynth"/>
</dbReference>
<keyword evidence="6" id="KW-1185">Reference proteome</keyword>
<feature type="chain" id="PRO_5030826029" evidence="2">
    <location>
        <begin position="20"/>
        <end position="378"/>
    </location>
</feature>
<proteinExistence type="inferred from homology"/>
<dbReference type="RefSeq" id="WP_322618453.1">
    <property type="nucleotide sequence ID" value="NZ_WBSL01000001.1"/>
</dbReference>
<feature type="signal peptide" evidence="2">
    <location>
        <begin position="1"/>
        <end position="19"/>
    </location>
</feature>
<dbReference type="Gene3D" id="3.40.630.190">
    <property type="entry name" value="LCP protein"/>
    <property type="match status" value="1"/>
</dbReference>
<dbReference type="EMBL" id="WBSL01000001">
    <property type="protein sequence ID" value="MPY65539.1"/>
    <property type="molecule type" value="Genomic_DNA"/>
</dbReference>
<evidence type="ECO:0000259" key="4">
    <source>
        <dbReference type="Pfam" id="PF13399"/>
    </source>
</evidence>
<organism evidence="5 6">
    <name type="scientific">Deinococcus terrestris</name>
    <dbReference type="NCBI Taxonomy" id="2651870"/>
    <lineage>
        <taxon>Bacteria</taxon>
        <taxon>Thermotogati</taxon>
        <taxon>Deinococcota</taxon>
        <taxon>Deinococci</taxon>
        <taxon>Deinococcales</taxon>
        <taxon>Deinococcaceae</taxon>
        <taxon>Deinococcus</taxon>
    </lineage>
</organism>
<evidence type="ECO:0000256" key="2">
    <source>
        <dbReference type="SAM" id="SignalP"/>
    </source>
</evidence>
<gene>
    <name evidence="5" type="ORF">F8S09_02370</name>
</gene>
<dbReference type="Pfam" id="PF13399">
    <property type="entry name" value="LytR_C"/>
    <property type="match status" value="1"/>
</dbReference>
<accession>A0A7X1NU46</accession>
<comment type="similarity">
    <text evidence="1">Belongs to the LytR/CpsA/Psr (LCP) family.</text>
</comment>
<dbReference type="PANTHER" id="PTHR33392">
    <property type="entry name" value="POLYISOPRENYL-TEICHOIC ACID--PEPTIDOGLYCAN TEICHOIC ACID TRANSFERASE TAGU"/>
    <property type="match status" value="1"/>
</dbReference>
<evidence type="ECO:0000313" key="6">
    <source>
        <dbReference type="Proteomes" id="UP000484842"/>
    </source>
</evidence>
<dbReference type="PANTHER" id="PTHR33392:SF6">
    <property type="entry name" value="POLYISOPRENYL-TEICHOIC ACID--PEPTIDOGLYCAN TEICHOIC ACID TRANSFERASE TAGU"/>
    <property type="match status" value="1"/>
</dbReference>
<dbReference type="Proteomes" id="UP000484842">
    <property type="component" value="Unassembled WGS sequence"/>
</dbReference>
<reference evidence="5 6" key="1">
    <citation type="submission" date="2019-10" db="EMBL/GenBank/DDBJ databases">
        <title>Deinococcus sp. isolated from soil.</title>
        <authorList>
            <person name="Li Y."/>
            <person name="Wang J."/>
        </authorList>
    </citation>
    <scope>NUCLEOTIDE SEQUENCE [LARGE SCALE GENOMIC DNA]</scope>
    <source>
        <strain evidence="5 6">SDU3-2</strain>
    </source>
</reference>
<evidence type="ECO:0000256" key="1">
    <source>
        <dbReference type="ARBA" id="ARBA00006068"/>
    </source>
</evidence>
<keyword evidence="2" id="KW-0732">Signal</keyword>
<dbReference type="NCBIfam" id="TIGR00350">
    <property type="entry name" value="lytR_cpsA_psr"/>
    <property type="match status" value="1"/>
</dbReference>
<protein>
    <submittedName>
        <fullName evidence="5">LytR family transcriptional regulator</fullName>
    </submittedName>
</protein>
<name>A0A7X1NU46_9DEIO</name>
<feature type="domain" description="Cell envelope-related transcriptional attenuator" evidence="3">
    <location>
        <begin position="70"/>
        <end position="215"/>
    </location>
</feature>
<feature type="domain" description="LytR/CpsA/Psr regulator C-terminal" evidence="4">
    <location>
        <begin position="296"/>
        <end position="374"/>
    </location>
</feature>
<comment type="caution">
    <text evidence="5">The sequence shown here is derived from an EMBL/GenBank/DDBJ whole genome shotgun (WGS) entry which is preliminary data.</text>
</comment>
<sequence length="378" mass="39805">MRRTLLSLLVVLAGLVALAAPAAPALSRYGALPRAADGPLNILLAGVDVEYDDSAGVWPYPPKPEDFLGRTDTIVLAQVHPDGQTDLLSIPRDTWVNVPGWGLSKINAANRHGGPEVLAATVQELTGVRVDAHVLLSLGAVRALTDAAGGVTVDVPQRMKYDDNAGKLHINLYPGRQRLSGEQAEGFLRFRKDNLGDIGRVARQQAFLTALIAQTRSPLNWWRLPRMVGALNEHTRSDLSRGEVGALLGAALRGPRVQSHTVPGDYGAGGTWIADRAALADLVREHFRDPNDPRSLSVAVLNVGAPDGSAARMQARLRGLGYADVTIANGPRGEGPTTLSGEGAAAVQRDVGFGQVTAEPGVAGADVTVRLGSDTPAN</sequence>
<dbReference type="InterPro" id="IPR027381">
    <property type="entry name" value="LytR/CpsA/Psr_C"/>
</dbReference>
<evidence type="ECO:0000313" key="5">
    <source>
        <dbReference type="EMBL" id="MPY65539.1"/>
    </source>
</evidence>
<dbReference type="Pfam" id="PF03816">
    <property type="entry name" value="LytR_cpsA_psr"/>
    <property type="match status" value="1"/>
</dbReference>
<dbReference type="AlphaFoldDB" id="A0A7X1NU46"/>
<dbReference type="InterPro" id="IPR004474">
    <property type="entry name" value="LytR_CpsA_psr"/>
</dbReference>
<evidence type="ECO:0000259" key="3">
    <source>
        <dbReference type="Pfam" id="PF03816"/>
    </source>
</evidence>